<sequence length="308" mass="33746">MQGATAITVKPFVPHQTNVQRMRFAKGLCSCGHGRIRTEEGCQIPRRFDMWFQITDVNGSLALYPDPNTFKSSDEIIRGELEYAIFHRLSRWEIFVDSVFSVKIKSFNGSLGVEIQIVLDAGSTPDDVMIYDLMTDYVFFAEEDLSSGYTSYTVDVNSIVVQDLDECDEMEYSACSVYSTCNNTIGSYQCTCLPGFGDQGDPTDGQGTVCSDIDECSNSSLNECSLFAGCTNTVGGYNCVCLSGYVDSTGSSGRLCADINECISQPCFNGGTCRNLEDRFTCECAPGYEGQNCKIGKSTFCITIILIS</sequence>
<dbReference type="PANTHER" id="PTHR24040:SF13">
    <property type="entry name" value="FIBROPELLIN-1"/>
    <property type="match status" value="1"/>
</dbReference>
<evidence type="ECO:0000259" key="9">
    <source>
        <dbReference type="PROSITE" id="PS50026"/>
    </source>
</evidence>
<evidence type="ECO:0000256" key="7">
    <source>
        <dbReference type="ARBA" id="ARBA00023180"/>
    </source>
</evidence>
<keyword evidence="6 8" id="KW-1015">Disulfide bond</keyword>
<dbReference type="InterPro" id="IPR018097">
    <property type="entry name" value="EGF_Ca-bd_CS"/>
</dbReference>
<organism evidence="10 11">
    <name type="scientific">Strongylocentrotus purpuratus</name>
    <name type="common">Purple sea urchin</name>
    <dbReference type="NCBI Taxonomy" id="7668"/>
    <lineage>
        <taxon>Eukaryota</taxon>
        <taxon>Metazoa</taxon>
        <taxon>Echinodermata</taxon>
        <taxon>Eleutherozoa</taxon>
        <taxon>Echinozoa</taxon>
        <taxon>Echinoidea</taxon>
        <taxon>Euechinoidea</taxon>
        <taxon>Echinacea</taxon>
        <taxon>Camarodonta</taxon>
        <taxon>Echinidea</taxon>
        <taxon>Strongylocentrotidae</taxon>
        <taxon>Strongylocentrotus</taxon>
    </lineage>
</organism>
<dbReference type="InParanoid" id="A0A7M7SZR8"/>
<dbReference type="PROSITE" id="PS50026">
    <property type="entry name" value="EGF_3"/>
    <property type="match status" value="3"/>
</dbReference>
<evidence type="ECO:0000313" key="11">
    <source>
        <dbReference type="Proteomes" id="UP000007110"/>
    </source>
</evidence>
<dbReference type="InterPro" id="IPR009030">
    <property type="entry name" value="Growth_fac_rcpt_cys_sf"/>
</dbReference>
<dbReference type="PANTHER" id="PTHR24040">
    <property type="entry name" value="LAMININ G-LIKE DOMAIN-CONTAINING PROTEIN"/>
    <property type="match status" value="1"/>
</dbReference>
<dbReference type="CDD" id="cd00054">
    <property type="entry name" value="EGF_CA"/>
    <property type="match status" value="3"/>
</dbReference>
<dbReference type="GO" id="GO:0005509">
    <property type="term" value="F:calcium ion binding"/>
    <property type="evidence" value="ECO:0007669"/>
    <property type="project" value="InterPro"/>
</dbReference>
<evidence type="ECO:0000256" key="4">
    <source>
        <dbReference type="ARBA" id="ARBA00022729"/>
    </source>
</evidence>
<evidence type="ECO:0000313" key="10">
    <source>
        <dbReference type="EnsemblMetazoa" id="XP_030843339"/>
    </source>
</evidence>
<dbReference type="Proteomes" id="UP000007110">
    <property type="component" value="Unassembled WGS sequence"/>
</dbReference>
<keyword evidence="11" id="KW-1185">Reference proteome</keyword>
<dbReference type="PRINTS" id="PR00010">
    <property type="entry name" value="EGFBLOOD"/>
</dbReference>
<dbReference type="InterPro" id="IPR000152">
    <property type="entry name" value="EGF-type_Asp/Asn_hydroxyl_site"/>
</dbReference>
<dbReference type="Gene3D" id="2.10.25.10">
    <property type="entry name" value="Laminin"/>
    <property type="match status" value="3"/>
</dbReference>
<feature type="disulfide bond" evidence="8">
    <location>
        <begin position="284"/>
        <end position="293"/>
    </location>
</feature>
<keyword evidence="3 8" id="KW-0245">EGF-like domain</keyword>
<evidence type="ECO:0000256" key="3">
    <source>
        <dbReference type="ARBA" id="ARBA00022536"/>
    </source>
</evidence>
<dbReference type="RefSeq" id="XP_030843339.1">
    <property type="nucleotide sequence ID" value="XM_030987479.1"/>
</dbReference>
<dbReference type="AlphaFoldDB" id="A0A7M7SZR8"/>
<dbReference type="InterPro" id="IPR000742">
    <property type="entry name" value="EGF"/>
</dbReference>
<comment type="subcellular location">
    <subcellularLocation>
        <location evidence="1">Secreted</location>
    </subcellularLocation>
</comment>
<keyword evidence="4" id="KW-0732">Signal</keyword>
<reference evidence="10" key="2">
    <citation type="submission" date="2021-01" db="UniProtKB">
        <authorList>
            <consortium name="EnsemblMetazoa"/>
        </authorList>
    </citation>
    <scope>IDENTIFICATION</scope>
</reference>
<dbReference type="PROSITE" id="PS01186">
    <property type="entry name" value="EGF_2"/>
    <property type="match status" value="1"/>
</dbReference>
<dbReference type="PROSITE" id="PS01187">
    <property type="entry name" value="EGF_CA"/>
    <property type="match status" value="1"/>
</dbReference>
<dbReference type="FunFam" id="2.10.25.10:FF:000327">
    <property type="entry name" value="neurogenic locus notch homolog protein 4"/>
    <property type="match status" value="1"/>
</dbReference>
<reference evidence="11" key="1">
    <citation type="submission" date="2015-02" db="EMBL/GenBank/DDBJ databases">
        <title>Genome sequencing for Strongylocentrotus purpuratus.</title>
        <authorList>
            <person name="Murali S."/>
            <person name="Liu Y."/>
            <person name="Vee V."/>
            <person name="English A."/>
            <person name="Wang M."/>
            <person name="Skinner E."/>
            <person name="Han Y."/>
            <person name="Muzny D.M."/>
            <person name="Worley K.C."/>
            <person name="Gibbs R.A."/>
        </authorList>
    </citation>
    <scope>NUCLEOTIDE SEQUENCE</scope>
</reference>
<name>A0A7M7SZR8_STRPU</name>
<evidence type="ECO:0000256" key="6">
    <source>
        <dbReference type="ARBA" id="ARBA00023157"/>
    </source>
</evidence>
<evidence type="ECO:0000256" key="1">
    <source>
        <dbReference type="ARBA" id="ARBA00004613"/>
    </source>
</evidence>
<dbReference type="PROSITE" id="PS00010">
    <property type="entry name" value="ASX_HYDROXYL"/>
    <property type="match status" value="3"/>
</dbReference>
<keyword evidence="5" id="KW-0677">Repeat</keyword>
<accession>A0A7M7SZR8</accession>
<dbReference type="Pfam" id="PF00008">
    <property type="entry name" value="EGF"/>
    <property type="match status" value="1"/>
</dbReference>
<dbReference type="KEGG" id="spu:100888509"/>
<keyword evidence="7" id="KW-0325">Glycoprotein</keyword>
<evidence type="ECO:0000256" key="5">
    <source>
        <dbReference type="ARBA" id="ARBA00022737"/>
    </source>
</evidence>
<feature type="domain" description="EGF-like" evidence="9">
    <location>
        <begin position="163"/>
        <end position="199"/>
    </location>
</feature>
<dbReference type="InterPro" id="IPR049883">
    <property type="entry name" value="NOTCH1_EGF-like"/>
</dbReference>
<dbReference type="OrthoDB" id="2015116at2759"/>
<dbReference type="GeneID" id="100888509"/>
<dbReference type="SUPFAM" id="SSF57184">
    <property type="entry name" value="Growth factor receptor domain"/>
    <property type="match status" value="1"/>
</dbReference>
<evidence type="ECO:0000256" key="8">
    <source>
        <dbReference type="PROSITE-ProRule" id="PRU00076"/>
    </source>
</evidence>
<evidence type="ECO:0000256" key="2">
    <source>
        <dbReference type="ARBA" id="ARBA00022525"/>
    </source>
</evidence>
<dbReference type="InterPro" id="IPR001881">
    <property type="entry name" value="EGF-like_Ca-bd_dom"/>
</dbReference>
<proteinExistence type="predicted"/>
<dbReference type="Pfam" id="PF07645">
    <property type="entry name" value="EGF_CA"/>
    <property type="match status" value="2"/>
</dbReference>
<dbReference type="FunFam" id="2.10.25.10:FF:000870">
    <property type="entry name" value="Uncharacterized protein"/>
    <property type="match status" value="2"/>
</dbReference>
<dbReference type="SMART" id="SM00179">
    <property type="entry name" value="EGF_CA"/>
    <property type="match status" value="3"/>
</dbReference>
<feature type="domain" description="EGF-like" evidence="9">
    <location>
        <begin position="258"/>
        <end position="294"/>
    </location>
</feature>
<dbReference type="PROSITE" id="PS00022">
    <property type="entry name" value="EGF_1"/>
    <property type="match status" value="1"/>
</dbReference>
<dbReference type="SMART" id="SM00181">
    <property type="entry name" value="EGF"/>
    <property type="match status" value="3"/>
</dbReference>
<comment type="caution">
    <text evidence="8">Lacks conserved residue(s) required for the propagation of feature annotation.</text>
</comment>
<dbReference type="EnsemblMetazoa" id="XM_030987479">
    <property type="protein sequence ID" value="XP_030843339"/>
    <property type="gene ID" value="LOC100888509"/>
</dbReference>
<feature type="domain" description="EGF-like" evidence="9">
    <location>
        <begin position="212"/>
        <end position="251"/>
    </location>
</feature>
<keyword evidence="2" id="KW-0964">Secreted</keyword>
<dbReference type="GO" id="GO:0005576">
    <property type="term" value="C:extracellular region"/>
    <property type="evidence" value="ECO:0007669"/>
    <property type="project" value="UniProtKB-SubCell"/>
</dbReference>
<dbReference type="InterPro" id="IPR051145">
    <property type="entry name" value="GAS-SHBG-PROS"/>
</dbReference>
<protein>
    <recommendedName>
        <fullName evidence="9">EGF-like domain-containing protein</fullName>
    </recommendedName>
</protein>